<accession>A0AAD4NET3</accession>
<sequence length="322" mass="37242">MVEQANTWNDLISYALIVNNEDDVTLFKKFSRLWHCEPNLAMRVSVHLVWPKSPFQSGCQFDILVKEWRKLNSSVNCSADGGKEADKRELRRSDPFIGVYPINVMRNVARKGAPTNLHLVADIENFFSENFAKIVRNFTKILVNASDKNRHVLVFRRFEVEAGVKFPRSVKQLAQLYENNRAVEFHSRFFSEGHHIPGLDKWFNYSLREGTQVKTWELGYNRSTWEPQLIMRGDAPYHFEQIPTRVQDHQVLANELCRASHKFYLLSHVFNAHRGIKQSFTPVEKVVSEAGKVNARAIIPTFNAYLDSKYPDTKGKCPTINV</sequence>
<comment type="caution">
    <text evidence="1">The sequence shown here is derived from an EMBL/GenBank/DDBJ whole genome shotgun (WGS) entry which is preliminary data.</text>
</comment>
<dbReference type="Pfam" id="PF13896">
    <property type="entry name" value="Glyco_transf_49"/>
    <property type="match status" value="1"/>
</dbReference>
<keyword evidence="2" id="KW-1185">Reference proteome</keyword>
<reference evidence="1" key="1">
    <citation type="submission" date="2022-01" db="EMBL/GenBank/DDBJ databases">
        <title>Genome Sequence Resource for Two Populations of Ditylenchus destructor, the Migratory Endoparasitic Phytonematode.</title>
        <authorList>
            <person name="Zhang H."/>
            <person name="Lin R."/>
            <person name="Xie B."/>
        </authorList>
    </citation>
    <scope>NUCLEOTIDE SEQUENCE</scope>
    <source>
        <strain evidence="1">BazhouSP</strain>
    </source>
</reference>
<dbReference type="PANTHER" id="PTHR47411">
    <property type="entry name" value="B3GNT1, BETA-1,3-N-ACETYLGUCOSAMINYLTRANSFERASE 1, HOMOLOG"/>
    <property type="match status" value="1"/>
</dbReference>
<proteinExistence type="predicted"/>
<dbReference type="AlphaFoldDB" id="A0AAD4NET3"/>
<dbReference type="Proteomes" id="UP001201812">
    <property type="component" value="Unassembled WGS sequence"/>
</dbReference>
<dbReference type="PANTHER" id="PTHR47411:SF3">
    <property type="entry name" value="I-BETA-1,3-N-ACETYLGLUCOSAMINYLTRANSFERASE"/>
    <property type="match status" value="1"/>
</dbReference>
<evidence type="ECO:0000313" key="2">
    <source>
        <dbReference type="Proteomes" id="UP001201812"/>
    </source>
</evidence>
<evidence type="ECO:0000313" key="1">
    <source>
        <dbReference type="EMBL" id="KAI1728171.1"/>
    </source>
</evidence>
<name>A0AAD4NET3_9BILA</name>
<protein>
    <submittedName>
        <fullName evidence="1">Glycosyl-transferase for dystroglycan domain-containing protein</fullName>
    </submittedName>
</protein>
<dbReference type="EMBL" id="JAKKPZ010000001">
    <property type="protein sequence ID" value="KAI1728171.1"/>
    <property type="molecule type" value="Genomic_DNA"/>
</dbReference>
<organism evidence="1 2">
    <name type="scientific">Ditylenchus destructor</name>
    <dbReference type="NCBI Taxonomy" id="166010"/>
    <lineage>
        <taxon>Eukaryota</taxon>
        <taxon>Metazoa</taxon>
        <taxon>Ecdysozoa</taxon>
        <taxon>Nematoda</taxon>
        <taxon>Chromadorea</taxon>
        <taxon>Rhabditida</taxon>
        <taxon>Tylenchina</taxon>
        <taxon>Tylenchomorpha</taxon>
        <taxon>Sphaerularioidea</taxon>
        <taxon>Anguinidae</taxon>
        <taxon>Anguininae</taxon>
        <taxon>Ditylenchus</taxon>
    </lineage>
</organism>
<gene>
    <name evidence="1" type="ORF">DdX_00331</name>
</gene>